<reference evidence="4" key="1">
    <citation type="journal article" date="2014" name="Genome Announc.">
        <title>Draft genome sequence of Weissella oryzae SG25T, isolated from fermented rice grains.</title>
        <authorList>
            <person name="Tanizawa Y."/>
            <person name="Fujisawa T."/>
            <person name="Mochizuki T."/>
            <person name="Kaminuma E."/>
            <person name="Suzuki Y."/>
            <person name="Nakamura Y."/>
            <person name="Tohno M."/>
        </authorList>
    </citation>
    <scope>NUCLEOTIDE SEQUENCE [LARGE SCALE GENOMIC DNA]</scope>
    <source>
        <strain evidence="4">DSM 25784 / JCM 18191 / LMG 30913 / SG25</strain>
    </source>
</reference>
<keyword evidence="1" id="KW-0175">Coiled coil</keyword>
<dbReference type="OrthoDB" id="9850196at2"/>
<gene>
    <name evidence="3" type="ORF">WOSG25_070410</name>
</gene>
<accession>A0A069CU84</accession>
<name>A0A069CU84_WEIOS</name>
<protein>
    <submittedName>
        <fullName evidence="3">Uncharacterized protein</fullName>
    </submittedName>
</protein>
<keyword evidence="2" id="KW-0812">Transmembrane</keyword>
<feature type="transmembrane region" description="Helical" evidence="2">
    <location>
        <begin position="12"/>
        <end position="34"/>
    </location>
</feature>
<dbReference type="RefSeq" id="WP_027699098.1">
    <property type="nucleotide sequence ID" value="NZ_DF820490.1"/>
</dbReference>
<organism evidence="3 4">
    <name type="scientific">Weissella oryzae (strain DSM 25784 / JCM 18191 / LMG 30913 / SG25)</name>
    <dbReference type="NCBI Taxonomy" id="1329250"/>
    <lineage>
        <taxon>Bacteria</taxon>
        <taxon>Bacillati</taxon>
        <taxon>Bacillota</taxon>
        <taxon>Bacilli</taxon>
        <taxon>Lactobacillales</taxon>
        <taxon>Lactobacillaceae</taxon>
        <taxon>Weissella</taxon>
    </lineage>
</organism>
<dbReference type="EMBL" id="DF820490">
    <property type="protein sequence ID" value="GAK31064.1"/>
    <property type="molecule type" value="Genomic_DNA"/>
</dbReference>
<evidence type="ECO:0000256" key="2">
    <source>
        <dbReference type="SAM" id="Phobius"/>
    </source>
</evidence>
<proteinExistence type="predicted"/>
<evidence type="ECO:0000313" key="4">
    <source>
        <dbReference type="Proteomes" id="UP000030643"/>
    </source>
</evidence>
<dbReference type="Proteomes" id="UP000030643">
    <property type="component" value="Unassembled WGS sequence"/>
</dbReference>
<sequence length="199" mass="22589">MKKQTKTPWVNIVLAMIAFLSIGFMIGSMLYFTIQKTTYEAQIRTSKQQTKALENQILDAKKDTQPGVSSATEVLNTFFNGYYTYNTQSEYDSRTKRLKTVATDDVLKDEKVFQADPYKKVKQLDLQSTFKELNFFPTNVSASEVTGYVYVAYSANYANKNAGNSQALFLITYDRTTKQLSKVQGQGELSLNSDSKLYE</sequence>
<keyword evidence="2" id="KW-0472">Membrane</keyword>
<keyword evidence="2" id="KW-1133">Transmembrane helix</keyword>
<feature type="coiled-coil region" evidence="1">
    <location>
        <begin position="36"/>
        <end position="63"/>
    </location>
</feature>
<dbReference type="AlphaFoldDB" id="A0A069CU84"/>
<evidence type="ECO:0000256" key="1">
    <source>
        <dbReference type="SAM" id="Coils"/>
    </source>
</evidence>
<dbReference type="STRING" id="1329250.WOSG25_070410"/>
<evidence type="ECO:0000313" key="3">
    <source>
        <dbReference type="EMBL" id="GAK31064.1"/>
    </source>
</evidence>
<keyword evidence="4" id="KW-1185">Reference proteome</keyword>
<dbReference type="eggNOG" id="ENOG50308EW">
    <property type="taxonomic scope" value="Bacteria"/>
</dbReference>